<feature type="domain" description="Ribosome maturation factor RimP N-terminal" evidence="5">
    <location>
        <begin position="32"/>
        <end position="107"/>
    </location>
</feature>
<protein>
    <recommendedName>
        <fullName evidence="3">Ribosome maturation factor RimP</fullName>
    </recommendedName>
</protein>
<evidence type="ECO:0000256" key="2">
    <source>
        <dbReference type="ARBA" id="ARBA00022517"/>
    </source>
</evidence>
<evidence type="ECO:0000259" key="5">
    <source>
        <dbReference type="Pfam" id="PF02576"/>
    </source>
</evidence>
<dbReference type="GO" id="GO:0005829">
    <property type="term" value="C:cytosol"/>
    <property type="evidence" value="ECO:0007669"/>
    <property type="project" value="TreeGrafter"/>
</dbReference>
<comment type="caution">
    <text evidence="7">The sequence shown here is derived from an EMBL/GenBank/DDBJ whole genome shotgun (WGS) entry which is preliminary data.</text>
</comment>
<sequence>MAARSGQKHAPAPRRNGQPTAADTGRVETLFAPLVADAGLHLEQVRLHGPAALRTLSVIVDLPEERIGSLGLDEVAELARRLSDALDKDPDVVPGPVNLEVSSPGAERKLTEPRHWRRSRGRLVKVVTTTGSTIVGRLTETGDTEVTIVPRIEGPKGTRARDGEPVRIAYETVTSARVQVEFTDPDDRRLEQDDTAGDEEA</sequence>
<keyword evidence="2 3" id="KW-0690">Ribosome biogenesis</keyword>
<name>A0A1R1L9M2_9MICC</name>
<evidence type="ECO:0000256" key="3">
    <source>
        <dbReference type="HAMAP-Rule" id="MF_01077"/>
    </source>
</evidence>
<dbReference type="PANTHER" id="PTHR33867">
    <property type="entry name" value="RIBOSOME MATURATION FACTOR RIMP"/>
    <property type="match status" value="1"/>
</dbReference>
<dbReference type="Proteomes" id="UP000187085">
    <property type="component" value="Unassembled WGS sequence"/>
</dbReference>
<dbReference type="STRING" id="554083.BKD30_09730"/>
<dbReference type="GO" id="GO:0000028">
    <property type="term" value="P:ribosomal small subunit assembly"/>
    <property type="evidence" value="ECO:0007669"/>
    <property type="project" value="TreeGrafter"/>
</dbReference>
<dbReference type="InterPro" id="IPR035956">
    <property type="entry name" value="RimP_N_sf"/>
</dbReference>
<comment type="similarity">
    <text evidence="3">Belongs to the RimP family.</text>
</comment>
<evidence type="ECO:0000256" key="4">
    <source>
        <dbReference type="SAM" id="MobiDB-lite"/>
    </source>
</evidence>
<dbReference type="EMBL" id="MRDE01000064">
    <property type="protein sequence ID" value="OMH24224.1"/>
    <property type="molecule type" value="Genomic_DNA"/>
</dbReference>
<dbReference type="PANTHER" id="PTHR33867:SF1">
    <property type="entry name" value="RIBOSOME MATURATION FACTOR RIMP"/>
    <property type="match status" value="1"/>
</dbReference>
<dbReference type="Pfam" id="PF02576">
    <property type="entry name" value="RimP_N"/>
    <property type="match status" value="1"/>
</dbReference>
<evidence type="ECO:0000313" key="8">
    <source>
        <dbReference type="Proteomes" id="UP000187085"/>
    </source>
</evidence>
<reference evidence="7 8" key="1">
    <citation type="submission" date="2016-12" db="EMBL/GenBank/DDBJ databases">
        <title>Draft genome of Tersicoccus phoenicis 1P05MA.</title>
        <authorList>
            <person name="Nakajima Y."/>
            <person name="Yoshizawa S."/>
            <person name="Nakamura K."/>
            <person name="Ogura Y."/>
            <person name="Hayashi T."/>
            <person name="Kogure K."/>
        </authorList>
    </citation>
    <scope>NUCLEOTIDE SEQUENCE [LARGE SCALE GENOMIC DNA]</scope>
    <source>
        <strain evidence="7 8">1p05MA</strain>
    </source>
</reference>
<dbReference type="Pfam" id="PF17384">
    <property type="entry name" value="DUF150_C"/>
    <property type="match status" value="1"/>
</dbReference>
<dbReference type="GO" id="GO:0006412">
    <property type="term" value="P:translation"/>
    <property type="evidence" value="ECO:0007669"/>
    <property type="project" value="TreeGrafter"/>
</dbReference>
<dbReference type="AlphaFoldDB" id="A0A1R1L9M2"/>
<evidence type="ECO:0000259" key="6">
    <source>
        <dbReference type="Pfam" id="PF17384"/>
    </source>
</evidence>
<keyword evidence="1 3" id="KW-0963">Cytoplasm</keyword>
<evidence type="ECO:0000256" key="1">
    <source>
        <dbReference type="ARBA" id="ARBA00022490"/>
    </source>
</evidence>
<dbReference type="InterPro" id="IPR028998">
    <property type="entry name" value="RimP_C"/>
</dbReference>
<organism evidence="7 8">
    <name type="scientific">Tersicoccus phoenicis</name>
    <dbReference type="NCBI Taxonomy" id="554083"/>
    <lineage>
        <taxon>Bacteria</taxon>
        <taxon>Bacillati</taxon>
        <taxon>Actinomycetota</taxon>
        <taxon>Actinomycetes</taxon>
        <taxon>Micrococcales</taxon>
        <taxon>Micrococcaceae</taxon>
        <taxon>Tersicoccus</taxon>
    </lineage>
</organism>
<dbReference type="Gene3D" id="3.30.300.70">
    <property type="entry name" value="RimP-like superfamily, N-terminal"/>
    <property type="match status" value="1"/>
</dbReference>
<proteinExistence type="inferred from homology"/>
<comment type="subcellular location">
    <subcellularLocation>
        <location evidence="3">Cytoplasm</location>
    </subcellularLocation>
</comment>
<feature type="region of interest" description="Disordered" evidence="4">
    <location>
        <begin position="179"/>
        <end position="201"/>
    </location>
</feature>
<keyword evidence="8" id="KW-1185">Reference proteome</keyword>
<dbReference type="CDD" id="cd01734">
    <property type="entry name" value="YlxS_C"/>
    <property type="match status" value="1"/>
</dbReference>
<dbReference type="InterPro" id="IPR003728">
    <property type="entry name" value="Ribosome_maturation_RimP"/>
</dbReference>
<feature type="domain" description="Ribosome maturation factor RimP C-terminal" evidence="6">
    <location>
        <begin position="110"/>
        <end position="182"/>
    </location>
</feature>
<comment type="function">
    <text evidence="3">Required for maturation of 30S ribosomal subunits.</text>
</comment>
<accession>A0A1R1L9M2</accession>
<feature type="region of interest" description="Disordered" evidence="4">
    <location>
        <begin position="1"/>
        <end position="24"/>
    </location>
</feature>
<gene>
    <name evidence="3" type="primary">rimP</name>
    <name evidence="7" type="ORF">BKD30_09730</name>
</gene>
<dbReference type="InterPro" id="IPR028989">
    <property type="entry name" value="RimP_N"/>
</dbReference>
<dbReference type="SUPFAM" id="SSF75420">
    <property type="entry name" value="YhbC-like, N-terminal domain"/>
    <property type="match status" value="1"/>
</dbReference>
<evidence type="ECO:0000313" key="7">
    <source>
        <dbReference type="EMBL" id="OMH24224.1"/>
    </source>
</evidence>
<dbReference type="HAMAP" id="MF_01077">
    <property type="entry name" value="RimP"/>
    <property type="match status" value="1"/>
</dbReference>